<keyword evidence="2" id="KW-0479">Metal-binding</keyword>
<proteinExistence type="predicted"/>
<sequence>MDLKSLVLTQLSPLVELYKHFHSNPELSGQENNTSRVLGDQLETCGIKVVRNIGGLGIVGILENGEGPTIMIRADMDALPIIENSEADYASSVTVQDSSGNSVGVMHACGHDLHMTALVGTAKTLSKLKENWSGKVLFVGQPAEEPMSGAKAMIEDGLFKRFGRPDYCIATHVYPKLHAGSIAVKPGPIMAGVFQLKIVVRGVGGHGAFPHETRDPVVLAARIISSLQTIVSRELSPLSPAVVTVGSIHGGTRANIIPEEVVMELTSRFFDAESRNRIMNAIKRICRNEALAMNVPENLLPIITLKDGDELPATINDANLYAIVKDAVIEHLGADHFVESAMVMGSEDFALYRNSDGVEIPSCLFFTGATSHSDMELFETESIDPPSIHNSKFLPPPEETIATAVTTLAATALKLLDLHK</sequence>
<feature type="binding site" evidence="2">
    <location>
        <position position="109"/>
    </location>
    <ligand>
        <name>Mn(2+)</name>
        <dbReference type="ChEBI" id="CHEBI:29035"/>
        <label>2</label>
    </ligand>
</feature>
<dbReference type="PANTHER" id="PTHR11014:SF63">
    <property type="entry name" value="METALLOPEPTIDASE, PUTATIVE (AFU_ORTHOLOGUE AFUA_6G09600)-RELATED"/>
    <property type="match status" value="1"/>
</dbReference>
<dbReference type="GO" id="GO:0019877">
    <property type="term" value="P:diaminopimelate biosynthetic process"/>
    <property type="evidence" value="ECO:0007669"/>
    <property type="project" value="UniProtKB-ARBA"/>
</dbReference>
<gene>
    <name evidence="4" type="ORF">SAMN06295933_0637</name>
</gene>
<keyword evidence="2" id="KW-0464">Manganese</keyword>
<protein>
    <submittedName>
        <fullName evidence="4">Hippurate hydrolase</fullName>
    </submittedName>
</protein>
<keyword evidence="1 4" id="KW-0378">Hydrolase</keyword>
<dbReference type="InterPro" id="IPR011650">
    <property type="entry name" value="Peptidase_M20_dimer"/>
</dbReference>
<dbReference type="Pfam" id="PF01546">
    <property type="entry name" value="Peptidase_M20"/>
    <property type="match status" value="1"/>
</dbReference>
<evidence type="ECO:0000313" key="4">
    <source>
        <dbReference type="EMBL" id="SME93636.1"/>
    </source>
</evidence>
<dbReference type="PANTHER" id="PTHR11014">
    <property type="entry name" value="PEPTIDASE M20 FAMILY MEMBER"/>
    <property type="match status" value="1"/>
</dbReference>
<feature type="domain" description="Peptidase M20 dimerisation" evidence="3">
    <location>
        <begin position="192"/>
        <end position="291"/>
    </location>
</feature>
<feature type="binding site" evidence="2">
    <location>
        <position position="111"/>
    </location>
    <ligand>
        <name>Mn(2+)</name>
        <dbReference type="ChEBI" id="CHEBI:29035"/>
        <label>2</label>
    </ligand>
</feature>
<dbReference type="OrthoDB" id="9777385at2"/>
<dbReference type="Pfam" id="PF07687">
    <property type="entry name" value="M20_dimer"/>
    <property type="match status" value="1"/>
</dbReference>
<dbReference type="InterPro" id="IPR036264">
    <property type="entry name" value="Bact_exopeptidase_dim_dom"/>
</dbReference>
<evidence type="ECO:0000256" key="1">
    <source>
        <dbReference type="ARBA" id="ARBA00022801"/>
    </source>
</evidence>
<keyword evidence="5" id="KW-1185">Reference proteome</keyword>
<reference evidence="5" key="1">
    <citation type="submission" date="2017-04" db="EMBL/GenBank/DDBJ databases">
        <authorList>
            <person name="Varghese N."/>
            <person name="Submissions S."/>
        </authorList>
    </citation>
    <scope>NUCLEOTIDE SEQUENCE [LARGE SCALE GENOMIC DNA]</scope>
    <source>
        <strain evidence="5">K3S</strain>
    </source>
</reference>
<dbReference type="Gene3D" id="3.40.630.10">
    <property type="entry name" value="Zn peptidases"/>
    <property type="match status" value="1"/>
</dbReference>
<evidence type="ECO:0000259" key="3">
    <source>
        <dbReference type="Pfam" id="PF07687"/>
    </source>
</evidence>
<comment type="cofactor">
    <cofactor evidence="2">
        <name>Mn(2+)</name>
        <dbReference type="ChEBI" id="CHEBI:29035"/>
    </cofactor>
    <text evidence="2">The Mn(2+) ion enhances activity.</text>
</comment>
<feature type="binding site" evidence="2">
    <location>
        <position position="172"/>
    </location>
    <ligand>
        <name>Mn(2+)</name>
        <dbReference type="ChEBI" id="CHEBI:29035"/>
        <label>2</label>
    </ligand>
</feature>
<dbReference type="SUPFAM" id="SSF53187">
    <property type="entry name" value="Zn-dependent exopeptidases"/>
    <property type="match status" value="1"/>
</dbReference>
<dbReference type="AlphaFoldDB" id="A0A1X7CC04"/>
<dbReference type="Proteomes" id="UP000192906">
    <property type="component" value="Unassembled WGS sequence"/>
</dbReference>
<organism evidence="4 5">
    <name type="scientific">Desulfovibrio gilichinskyi</name>
    <dbReference type="NCBI Taxonomy" id="1519643"/>
    <lineage>
        <taxon>Bacteria</taxon>
        <taxon>Pseudomonadati</taxon>
        <taxon>Thermodesulfobacteriota</taxon>
        <taxon>Desulfovibrionia</taxon>
        <taxon>Desulfovibrionales</taxon>
        <taxon>Desulfovibrionaceae</taxon>
        <taxon>Desulfovibrio</taxon>
    </lineage>
</organism>
<feature type="binding site" evidence="2">
    <location>
        <position position="389"/>
    </location>
    <ligand>
        <name>Mn(2+)</name>
        <dbReference type="ChEBI" id="CHEBI:29035"/>
        <label>2</label>
    </ligand>
</feature>
<dbReference type="SUPFAM" id="SSF55031">
    <property type="entry name" value="Bacterial exopeptidase dimerisation domain"/>
    <property type="match status" value="1"/>
</dbReference>
<evidence type="ECO:0000256" key="2">
    <source>
        <dbReference type="PIRSR" id="PIRSR005962-1"/>
    </source>
</evidence>
<dbReference type="InterPro" id="IPR017439">
    <property type="entry name" value="Amidohydrolase"/>
</dbReference>
<dbReference type="PIRSF" id="PIRSF005962">
    <property type="entry name" value="Pept_M20D_amidohydro"/>
    <property type="match status" value="1"/>
</dbReference>
<dbReference type="STRING" id="1519643.SAMN06295933_0637"/>
<dbReference type="Gene3D" id="3.30.70.360">
    <property type="match status" value="1"/>
</dbReference>
<dbReference type="FunFam" id="3.30.70.360:FF:000001">
    <property type="entry name" value="N-acetyldiaminopimelate deacetylase"/>
    <property type="match status" value="1"/>
</dbReference>
<dbReference type="GO" id="GO:0046872">
    <property type="term" value="F:metal ion binding"/>
    <property type="evidence" value="ECO:0007669"/>
    <property type="project" value="UniProtKB-KW"/>
</dbReference>
<name>A0A1X7CC04_9BACT</name>
<evidence type="ECO:0000313" key="5">
    <source>
        <dbReference type="Proteomes" id="UP000192906"/>
    </source>
</evidence>
<dbReference type="NCBIfam" id="TIGR01891">
    <property type="entry name" value="amidohydrolases"/>
    <property type="match status" value="1"/>
</dbReference>
<accession>A0A1X7CC04</accession>
<dbReference type="EMBL" id="FWZU01000001">
    <property type="protein sequence ID" value="SME93636.1"/>
    <property type="molecule type" value="Genomic_DNA"/>
</dbReference>
<feature type="binding site" evidence="2">
    <location>
        <position position="145"/>
    </location>
    <ligand>
        <name>Mn(2+)</name>
        <dbReference type="ChEBI" id="CHEBI:29035"/>
        <label>2</label>
    </ligand>
</feature>
<dbReference type="RefSeq" id="WP_085098140.1">
    <property type="nucleotide sequence ID" value="NZ_FWZU01000001.1"/>
</dbReference>
<dbReference type="GO" id="GO:0050118">
    <property type="term" value="F:N-acetyldiaminopimelate deacetylase activity"/>
    <property type="evidence" value="ECO:0007669"/>
    <property type="project" value="UniProtKB-ARBA"/>
</dbReference>
<dbReference type="InterPro" id="IPR002933">
    <property type="entry name" value="Peptidase_M20"/>
</dbReference>